<evidence type="ECO:0000256" key="6">
    <source>
        <dbReference type="ARBA" id="ARBA00023136"/>
    </source>
</evidence>
<reference evidence="13 14" key="1">
    <citation type="submission" date="2021-02" db="EMBL/GenBank/DDBJ databases">
        <authorList>
            <person name="Jung H.S."/>
            <person name="Chun B.H."/>
            <person name="Jeon C.O."/>
        </authorList>
    </citation>
    <scope>NUCLEOTIDE SEQUENCE [LARGE SCALE GENOMIC DNA]</scope>
    <source>
        <strain evidence="13 14">LMG 25203</strain>
    </source>
</reference>
<evidence type="ECO:0000256" key="5">
    <source>
        <dbReference type="ARBA" id="ARBA00023077"/>
    </source>
</evidence>
<name>A0ABS2D165_9FLAO</name>
<keyword evidence="3 8" id="KW-1134">Transmembrane beta strand</keyword>
<dbReference type="EMBL" id="JACSOD020000499">
    <property type="protein sequence ID" value="MBM6500202.1"/>
    <property type="molecule type" value="Genomic_DNA"/>
</dbReference>
<evidence type="ECO:0000256" key="3">
    <source>
        <dbReference type="ARBA" id="ARBA00022452"/>
    </source>
</evidence>
<dbReference type="Pfam" id="PF07715">
    <property type="entry name" value="Plug"/>
    <property type="match status" value="1"/>
</dbReference>
<dbReference type="Gene3D" id="2.40.170.20">
    <property type="entry name" value="TonB-dependent receptor, beta-barrel domain"/>
    <property type="match status" value="1"/>
</dbReference>
<accession>A0ABS2D165</accession>
<dbReference type="Gene3D" id="2.60.40.1120">
    <property type="entry name" value="Carboxypeptidase-like, regulatory domain"/>
    <property type="match status" value="1"/>
</dbReference>
<keyword evidence="5 9" id="KW-0798">TonB box</keyword>
<dbReference type="RefSeq" id="WP_187656752.1">
    <property type="nucleotide sequence ID" value="NZ_JACSOD020000499.1"/>
</dbReference>
<feature type="domain" description="TonB-dependent receptor plug" evidence="12">
    <location>
        <begin position="113"/>
        <end position="223"/>
    </location>
</feature>
<dbReference type="InterPro" id="IPR039426">
    <property type="entry name" value="TonB-dep_rcpt-like"/>
</dbReference>
<dbReference type="InterPro" id="IPR036942">
    <property type="entry name" value="Beta-barrel_TonB_sf"/>
</dbReference>
<comment type="similarity">
    <text evidence="8 9">Belongs to the TonB-dependent receptor family.</text>
</comment>
<keyword evidence="13" id="KW-0675">Receptor</keyword>
<comment type="caution">
    <text evidence="13">The sequence shown here is derived from an EMBL/GenBank/DDBJ whole genome shotgun (WGS) entry which is preliminary data.</text>
</comment>
<evidence type="ECO:0000256" key="1">
    <source>
        <dbReference type="ARBA" id="ARBA00004571"/>
    </source>
</evidence>
<dbReference type="InterPro" id="IPR037066">
    <property type="entry name" value="Plug_dom_sf"/>
</dbReference>
<organism evidence="13 14">
    <name type="scientific">Flavobacterium macrobrachii</name>
    <dbReference type="NCBI Taxonomy" id="591204"/>
    <lineage>
        <taxon>Bacteria</taxon>
        <taxon>Pseudomonadati</taxon>
        <taxon>Bacteroidota</taxon>
        <taxon>Flavobacteriia</taxon>
        <taxon>Flavobacteriales</taxon>
        <taxon>Flavobacteriaceae</taxon>
        <taxon>Flavobacterium</taxon>
    </lineage>
</organism>
<evidence type="ECO:0000259" key="12">
    <source>
        <dbReference type="Pfam" id="PF07715"/>
    </source>
</evidence>
<keyword evidence="7 8" id="KW-0998">Cell outer membrane</keyword>
<keyword evidence="2 8" id="KW-0813">Transport</keyword>
<keyword evidence="4 8" id="KW-0812">Transmembrane</keyword>
<dbReference type="PROSITE" id="PS52016">
    <property type="entry name" value="TONB_DEPENDENT_REC_3"/>
    <property type="match status" value="1"/>
</dbReference>
<evidence type="ECO:0000313" key="13">
    <source>
        <dbReference type="EMBL" id="MBM6500202.1"/>
    </source>
</evidence>
<evidence type="ECO:0000256" key="2">
    <source>
        <dbReference type="ARBA" id="ARBA00022448"/>
    </source>
</evidence>
<dbReference type="InterPro" id="IPR008969">
    <property type="entry name" value="CarboxyPept-like_regulatory"/>
</dbReference>
<keyword evidence="14" id="KW-1185">Reference proteome</keyword>
<dbReference type="SUPFAM" id="SSF56935">
    <property type="entry name" value="Porins"/>
    <property type="match status" value="1"/>
</dbReference>
<evidence type="ECO:0000256" key="10">
    <source>
        <dbReference type="SAM" id="SignalP"/>
    </source>
</evidence>
<dbReference type="InterPro" id="IPR000531">
    <property type="entry name" value="Beta-barrel_TonB"/>
</dbReference>
<dbReference type="NCBIfam" id="TIGR04056">
    <property type="entry name" value="OMP_RagA_SusC"/>
    <property type="match status" value="1"/>
</dbReference>
<dbReference type="Gene3D" id="2.170.130.10">
    <property type="entry name" value="TonB-dependent receptor, plug domain"/>
    <property type="match status" value="1"/>
</dbReference>
<feature type="chain" id="PRO_5045283816" evidence="10">
    <location>
        <begin position="23"/>
        <end position="1006"/>
    </location>
</feature>
<dbReference type="Pfam" id="PF00593">
    <property type="entry name" value="TonB_dep_Rec_b-barrel"/>
    <property type="match status" value="1"/>
</dbReference>
<dbReference type="NCBIfam" id="TIGR04057">
    <property type="entry name" value="SusC_RagA_signa"/>
    <property type="match status" value="1"/>
</dbReference>
<feature type="signal peptide" evidence="10">
    <location>
        <begin position="1"/>
        <end position="22"/>
    </location>
</feature>
<dbReference type="Proteomes" id="UP000759529">
    <property type="component" value="Unassembled WGS sequence"/>
</dbReference>
<dbReference type="SUPFAM" id="SSF49464">
    <property type="entry name" value="Carboxypeptidase regulatory domain-like"/>
    <property type="match status" value="1"/>
</dbReference>
<evidence type="ECO:0000256" key="4">
    <source>
        <dbReference type="ARBA" id="ARBA00022692"/>
    </source>
</evidence>
<feature type="domain" description="TonB-dependent receptor-like beta-barrel" evidence="11">
    <location>
        <begin position="403"/>
        <end position="961"/>
    </location>
</feature>
<keyword evidence="10" id="KW-0732">Signal</keyword>
<dbReference type="Pfam" id="PF13715">
    <property type="entry name" value="CarbopepD_reg_2"/>
    <property type="match status" value="1"/>
</dbReference>
<sequence length="1006" mass="110479">MRSKFKWIFTLLLAFSMQFSFAQEKTVTGVVTDKIGPLPGANVVVKGTTNGVQTDFDGKYSIKAKSGDILEVSFTGYDKKTVTVGAANSYNVVLSEGVLLDEVVVLGFTSQKKENITTAVSVVGASELQKLSSVTSLDNMLQGKASGVQVVAASGRPGQAARVVIRGANSINGASSNPIYVVDGALMTSIEMNSINPADVESMTVLKDAAAAALYGSRAGNGVIIVTTKRAKNGKTQFDFNSSYGYSERVDDNFSVMNASQLLAYEDKLRAAGVNGIAVRTDEEKARLIRNGENWEKQIFRKGEIKSSQISMQSANETTNLYASFSSDSNTGLVNPWNGFERVTGRVKVDHKTKYNFSFGSNINMSYSKDDRPRESFNVLSPIYTAYGSSPLISKFQKNADGSLVLDDNGNPIYNTAGLPNNFSYFDIYENYFINTRQFRTFGNVYGKLDDLFVKGLSFKSDFSAIYGRNVNETFFTPGSSIGTAFGVPTGQKNDGGSDELDMRWVNSIDYVKSFGKHNLAVTLFTDYNTYNSYSYGLESQGFPNSFLQVQSVGSTKTDATTSRLDYMIYGYGGQANYDYDDKYFVSFSGRRDGNSRFGADQRFGFFPAASVGWKISSENFLKDSKIISFLKLYASHGTVGSVSGIGQNYSATSIGFPSYNNINGAAPAGTVNNPNLGWEDVKTTDIGLDFQLFNSRVSGKVEYFLANRTGFYFQDLLATEAGGYSQRINAGEFENKGLELQLNVELIRNNNFSWNVYGNTTFVKSKILDLNGEEEIFSGSTVQRVGGYLGEYFLVRYAGVNPANGEPLYYDIDGNVTNVYDGDDAVALSGKTPNPTYYGGFGTSFTYKGFDLSADFSFQGGNYIRNIAELVLTDPSSINTQNFRTDAVNFWTQPGQTNVLPSPVNADGTTRTYQNTDQFLQKGDFVRFRTLNFGYTFKKNILGDKIPLEKLRVYFQGQNLYTWTNFKGDPEVGFIGLEGAGLSGEAYRWAYPNAKLISFGLQITF</sequence>
<evidence type="ECO:0000256" key="9">
    <source>
        <dbReference type="RuleBase" id="RU003357"/>
    </source>
</evidence>
<dbReference type="InterPro" id="IPR012910">
    <property type="entry name" value="Plug_dom"/>
</dbReference>
<evidence type="ECO:0000313" key="14">
    <source>
        <dbReference type="Proteomes" id="UP000759529"/>
    </source>
</evidence>
<dbReference type="InterPro" id="IPR023997">
    <property type="entry name" value="TonB-dep_OMP_SusC/RagA_CS"/>
</dbReference>
<evidence type="ECO:0000256" key="8">
    <source>
        <dbReference type="PROSITE-ProRule" id="PRU01360"/>
    </source>
</evidence>
<keyword evidence="6 8" id="KW-0472">Membrane</keyword>
<proteinExistence type="inferred from homology"/>
<comment type="subcellular location">
    <subcellularLocation>
        <location evidence="1 8">Cell outer membrane</location>
        <topology evidence="1 8">Multi-pass membrane protein</topology>
    </subcellularLocation>
</comment>
<protein>
    <submittedName>
        <fullName evidence="13">TonB-dependent receptor</fullName>
    </submittedName>
</protein>
<dbReference type="InterPro" id="IPR023996">
    <property type="entry name" value="TonB-dep_OMP_SusC/RagA"/>
</dbReference>
<evidence type="ECO:0000256" key="7">
    <source>
        <dbReference type="ARBA" id="ARBA00023237"/>
    </source>
</evidence>
<gene>
    <name evidence="13" type="ORF">H9X54_012935</name>
</gene>
<evidence type="ECO:0000259" key="11">
    <source>
        <dbReference type="Pfam" id="PF00593"/>
    </source>
</evidence>